<dbReference type="EMBL" id="HBFR01001887">
    <property type="protein sequence ID" value="CAD8874031.1"/>
    <property type="molecule type" value="Transcribed_RNA"/>
</dbReference>
<reference evidence="1" key="1">
    <citation type="submission" date="2021-01" db="EMBL/GenBank/DDBJ databases">
        <authorList>
            <person name="Corre E."/>
            <person name="Pelletier E."/>
            <person name="Niang G."/>
            <person name="Scheremetjew M."/>
            <person name="Finn R."/>
            <person name="Kale V."/>
            <person name="Holt S."/>
            <person name="Cochrane G."/>
            <person name="Meng A."/>
            <person name="Brown T."/>
            <person name="Cohen L."/>
        </authorList>
    </citation>
    <scope>NUCLEOTIDE SEQUENCE</scope>
    <source>
        <strain evidence="1">308</strain>
    </source>
</reference>
<dbReference type="AlphaFoldDB" id="A0A7S1B4H9"/>
<gene>
    <name evidence="1" type="ORF">CHYS00102_LOCUS1194</name>
</gene>
<organism evidence="1">
    <name type="scientific">Corethron hystrix</name>
    <dbReference type="NCBI Taxonomy" id="216773"/>
    <lineage>
        <taxon>Eukaryota</taxon>
        <taxon>Sar</taxon>
        <taxon>Stramenopiles</taxon>
        <taxon>Ochrophyta</taxon>
        <taxon>Bacillariophyta</taxon>
        <taxon>Coscinodiscophyceae</taxon>
        <taxon>Corethrophycidae</taxon>
        <taxon>Corethrales</taxon>
        <taxon>Corethraceae</taxon>
        <taxon>Corethron</taxon>
    </lineage>
</organism>
<sequence>MPINKMSLFPPSHSSYSINSTHKILVTVSHYSSKTIYHLTNYRNLLLHKINCGLHILSPESNYETTKSDEKIRHHTPASTPNFSYHLETVAPHRNRSQATTRTNKMSKIPYNSLAIQKTRNPPIHTNPFHYSTLYILLLSKSLYSQKSLN</sequence>
<evidence type="ECO:0000313" key="1">
    <source>
        <dbReference type="EMBL" id="CAD8874031.1"/>
    </source>
</evidence>
<name>A0A7S1B4H9_9STRA</name>
<proteinExistence type="predicted"/>
<accession>A0A7S1B4H9</accession>
<protein>
    <submittedName>
        <fullName evidence="1">Uncharacterized protein</fullName>
    </submittedName>
</protein>